<accession>A0A2A4Z170</accession>
<dbReference type="AlphaFoldDB" id="A0A2A4Z170"/>
<comment type="caution">
    <text evidence="2">The sequence shown here is derived from an EMBL/GenBank/DDBJ whole genome shotgun (WGS) entry which is preliminary data.</text>
</comment>
<keyword evidence="1" id="KW-0812">Transmembrane</keyword>
<feature type="transmembrane region" description="Helical" evidence="1">
    <location>
        <begin position="12"/>
        <end position="34"/>
    </location>
</feature>
<feature type="transmembrane region" description="Helical" evidence="1">
    <location>
        <begin position="74"/>
        <end position="94"/>
    </location>
</feature>
<dbReference type="EMBL" id="NVUS01000010">
    <property type="protein sequence ID" value="PCJ00712.1"/>
    <property type="molecule type" value="Genomic_DNA"/>
</dbReference>
<feature type="transmembrane region" description="Helical" evidence="1">
    <location>
        <begin position="100"/>
        <end position="121"/>
    </location>
</feature>
<feature type="transmembrane region" description="Helical" evidence="1">
    <location>
        <begin position="148"/>
        <end position="167"/>
    </location>
</feature>
<feature type="transmembrane region" description="Helical" evidence="1">
    <location>
        <begin position="40"/>
        <end position="62"/>
    </location>
</feature>
<protein>
    <submittedName>
        <fullName evidence="2">Uncharacterized protein</fullName>
    </submittedName>
</protein>
<keyword evidence="1" id="KW-0472">Membrane</keyword>
<organism evidence="2">
    <name type="scientific">OCS116 cluster bacterium</name>
    <dbReference type="NCBI Taxonomy" id="2030921"/>
    <lineage>
        <taxon>Bacteria</taxon>
        <taxon>Pseudomonadati</taxon>
        <taxon>Pseudomonadota</taxon>
        <taxon>Alphaproteobacteria</taxon>
        <taxon>OCS116 cluster</taxon>
    </lineage>
</organism>
<evidence type="ECO:0000256" key="1">
    <source>
        <dbReference type="SAM" id="Phobius"/>
    </source>
</evidence>
<keyword evidence="1" id="KW-1133">Transmembrane helix</keyword>
<reference evidence="2" key="2">
    <citation type="journal article" date="2018" name="ISME J.">
        <title>A dynamic microbial community with high functional redundancy inhabits the cold, oxic subseafloor aquifer.</title>
        <authorList>
            <person name="Tully B.J."/>
            <person name="Wheat C.G."/>
            <person name="Glazer B.T."/>
            <person name="Huber J.A."/>
        </authorList>
    </citation>
    <scope>NUCLEOTIDE SEQUENCE</scope>
    <source>
        <strain evidence="2">NORP83</strain>
    </source>
</reference>
<name>A0A2A4Z170_9PROT</name>
<sequence length="227" mass="26398">MIRDFRNEWPVLFSFVLAILVVFFIWLYGFFIGAEPQYTWLRVCYGTAAILVFTDVIETTYIAWEKSTYKNLDFWMFAFYMGYFFSILMVVLFSRDVDDVVKVVIPQMVGGVVFGIVMAFFTKREKNQAIWQKYDLNKAITNTKKGHLFYYSMPLVNVLMLGVFMVFSPDDAFASRYILWFSIVIGSANPLYPIKKANSNWSWQHIKLSTPKSIGTLLLVYGLLAID</sequence>
<feature type="transmembrane region" description="Helical" evidence="1">
    <location>
        <begin position="173"/>
        <end position="192"/>
    </location>
</feature>
<gene>
    <name evidence="2" type="ORF">COB13_08860</name>
</gene>
<reference key="1">
    <citation type="submission" date="2017-08" db="EMBL/GenBank/DDBJ databases">
        <title>A dynamic microbial community with high functional redundancy inhabits the cold, oxic subseafloor aquifer.</title>
        <authorList>
            <person name="Tully B.J."/>
            <person name="Wheat C.G."/>
            <person name="Glazer B.T."/>
            <person name="Huber J.A."/>
        </authorList>
    </citation>
    <scope>NUCLEOTIDE SEQUENCE [LARGE SCALE GENOMIC DNA]</scope>
</reference>
<evidence type="ECO:0000313" key="2">
    <source>
        <dbReference type="EMBL" id="PCJ00712.1"/>
    </source>
</evidence>
<proteinExistence type="predicted"/>